<reference evidence="1" key="1">
    <citation type="journal article" date="2019" name="Viruses">
        <title>Detection and Characterization of Invertebrate Iridoviruses Found in Reptiles and Prey Insects in Europe over the Past Two Decades.</title>
        <authorList>
            <person name="Papp T."/>
            <person name="Marschang R.E."/>
        </authorList>
    </citation>
    <scope>NUCLEOTIDE SEQUENCE</scope>
    <source>
        <strain evidence="1">Liz-CrIV</strain>
    </source>
</reference>
<evidence type="ECO:0000313" key="1">
    <source>
        <dbReference type="EMBL" id="QEA08224.1"/>
    </source>
</evidence>
<organism evidence="1">
    <name type="scientific">Iridovirus Liz-CrIV</name>
    <dbReference type="NCBI Taxonomy" id="2594309"/>
    <lineage>
        <taxon>Viruses</taxon>
        <taxon>Varidnaviria</taxon>
        <taxon>Bamfordvirae</taxon>
        <taxon>Nucleocytoviricota</taxon>
        <taxon>Megaviricetes</taxon>
        <taxon>Pimascovirales</taxon>
        <taxon>Pimascovirales incertae sedis</taxon>
        <taxon>Iridoviridae</taxon>
    </lineage>
</organism>
<protein>
    <submittedName>
        <fullName evidence="1">Uncharacterized protein</fullName>
    </submittedName>
</protein>
<dbReference type="EMBL" id="MN081869">
    <property type="protein sequence ID" value="QEA08224.1"/>
    <property type="molecule type" value="Genomic_DNA"/>
</dbReference>
<proteinExistence type="predicted"/>
<name>A0A5B8RKL7_9VIRU</name>
<accession>A0A5B8RKL7</accession>
<sequence>MTDKMGTDLTSFRGNLNGLYEAIKVQTALQKEAKTIKIEQKKIKDEIDTFKTAILEDLKQRDQEGVEFKGLKITIHPKPKRVYFKKADKERLICEALRNCGIEDAQSKTKNVIDAISQIHTETEDTLKIIDSKKEKKGK</sequence>